<dbReference type="Pfam" id="PF06745">
    <property type="entry name" value="ATPase"/>
    <property type="match status" value="1"/>
</dbReference>
<gene>
    <name evidence="4" type="ordered locus">TTX_1068</name>
</gene>
<protein>
    <submittedName>
        <fullName evidence="4">RecA-superfamily ATPase</fullName>
    </submittedName>
</protein>
<dbReference type="EMBL" id="FN869859">
    <property type="protein sequence ID" value="CCC81711.1"/>
    <property type="molecule type" value="Genomic_DNA"/>
</dbReference>
<evidence type="ECO:0000313" key="4">
    <source>
        <dbReference type="EMBL" id="CCC81711.1"/>
    </source>
</evidence>
<dbReference type="Proteomes" id="UP000002654">
    <property type="component" value="Chromosome"/>
</dbReference>
<keyword evidence="1" id="KW-0547">Nucleotide-binding</keyword>
<dbReference type="Gene3D" id="3.40.50.300">
    <property type="entry name" value="P-loop containing nucleotide triphosphate hydrolases"/>
    <property type="match status" value="1"/>
</dbReference>
<evidence type="ECO:0000256" key="2">
    <source>
        <dbReference type="ARBA" id="ARBA00022840"/>
    </source>
</evidence>
<dbReference type="AlphaFoldDB" id="G4RJG6"/>
<proteinExistence type="predicted"/>
<keyword evidence="2" id="KW-0067">ATP-binding</keyword>
<sequence>MIIDLSGIVAIYGGPGTGKTTLAASVAHKRLAQGERVLWASFYEDKPTLLSSMARLGYDLSGADVWEAVLTDPTSTFNQISHLVSHSPPNLLVLDSITQLQGVDIRANVTNLIYRAFKFAGIDAIIISEEPPGPLSYIADTSVRMSLELTSRGVPIRRMVVEKSRGAPAGVAKEFEILEGAGIIFLDELRPKVAKSSSLSLDGASVSGARSALIVGGSSGVFAAAWAERLAASGSRVLFRTYRSSLPSIKGAQVDKLMADPKAYGRHIYELVKKVEEADADVVFYDGLEVEELVYGAREAFSLNLRKIRALTERGIALVLSGLRGRWLRSVVDAVVVASGDIATISKPYSPPLTCKFSAAGGLSLSC</sequence>
<dbReference type="SMART" id="SM00382">
    <property type="entry name" value="AAA"/>
    <property type="match status" value="1"/>
</dbReference>
<dbReference type="PANTHER" id="PTHR43637">
    <property type="entry name" value="UPF0273 PROTEIN TM_0370"/>
    <property type="match status" value="1"/>
</dbReference>
<dbReference type="RefSeq" id="WP_014126966.1">
    <property type="nucleotide sequence ID" value="NC_016070.1"/>
</dbReference>
<accession>G4RJG6</accession>
<dbReference type="HOGENOM" id="CLU_720847_0_0_2"/>
<evidence type="ECO:0000313" key="5">
    <source>
        <dbReference type="Proteomes" id="UP000002654"/>
    </source>
</evidence>
<dbReference type="KEGG" id="ttn:TTX_1068"/>
<dbReference type="OrthoDB" id="380414at2157"/>
<dbReference type="eggNOG" id="arCOG01174">
    <property type="taxonomic scope" value="Archaea"/>
</dbReference>
<keyword evidence="5" id="KW-1185">Reference proteome</keyword>
<reference evidence="4 5" key="1">
    <citation type="journal article" date="2011" name="PLoS ONE">
        <title>The complete genome sequence of Thermoproteus tenax: a physiologically versatile member of the Crenarchaeota.</title>
        <authorList>
            <person name="Siebers B."/>
            <person name="Zaparty M."/>
            <person name="Raddatz G."/>
            <person name="Tjaden B."/>
            <person name="Albers S.V."/>
            <person name="Bell S.D."/>
            <person name="Blombach F."/>
            <person name="Kletzin A."/>
            <person name="Kyrpides N."/>
            <person name="Lanz C."/>
            <person name="Plagens A."/>
            <person name="Rampp M."/>
            <person name="Rosinus A."/>
            <person name="von Jan M."/>
            <person name="Makarova K.S."/>
            <person name="Klenk H.P."/>
            <person name="Schuster S.C."/>
            <person name="Hensel R."/>
        </authorList>
    </citation>
    <scope>NUCLEOTIDE SEQUENCE [LARGE SCALE GENOMIC DNA]</scope>
    <source>
        <strain evidence="5">ATCC 35583 / DSM 2078 / JCM 9277 / NBRC 100435 / Kra 1</strain>
    </source>
</reference>
<name>G4RJG6_THETK</name>
<dbReference type="InterPro" id="IPR027417">
    <property type="entry name" value="P-loop_NTPase"/>
</dbReference>
<dbReference type="PaxDb" id="768679-TTX_1068"/>
<evidence type="ECO:0000256" key="1">
    <source>
        <dbReference type="ARBA" id="ARBA00022741"/>
    </source>
</evidence>
<dbReference type="InterPro" id="IPR003593">
    <property type="entry name" value="AAA+_ATPase"/>
</dbReference>
<organism evidence="4 5">
    <name type="scientific">Thermoproteus tenax (strain ATCC 35583 / DSM 2078 / JCM 9277 / NBRC 100435 / Kra 1)</name>
    <dbReference type="NCBI Taxonomy" id="768679"/>
    <lineage>
        <taxon>Archaea</taxon>
        <taxon>Thermoproteota</taxon>
        <taxon>Thermoprotei</taxon>
        <taxon>Thermoproteales</taxon>
        <taxon>Thermoproteaceae</taxon>
        <taxon>Thermoproteus</taxon>
    </lineage>
</organism>
<dbReference type="GeneID" id="11261956"/>
<dbReference type="SUPFAM" id="SSF52540">
    <property type="entry name" value="P-loop containing nucleoside triphosphate hydrolases"/>
    <property type="match status" value="1"/>
</dbReference>
<feature type="domain" description="AAA+ ATPase" evidence="3">
    <location>
        <begin position="5"/>
        <end position="149"/>
    </location>
</feature>
<dbReference type="PANTHER" id="PTHR43637:SF2">
    <property type="entry name" value="PROTEIN GVPD 1"/>
    <property type="match status" value="1"/>
</dbReference>
<dbReference type="PATRIC" id="fig|768679.9.peg.1076"/>
<evidence type="ECO:0000259" key="3">
    <source>
        <dbReference type="SMART" id="SM00382"/>
    </source>
</evidence>
<dbReference type="GO" id="GO:0005524">
    <property type="term" value="F:ATP binding"/>
    <property type="evidence" value="ECO:0007669"/>
    <property type="project" value="UniProtKB-KW"/>
</dbReference>
<dbReference type="InterPro" id="IPR014774">
    <property type="entry name" value="KaiC-like_dom"/>
</dbReference>
<dbReference type="STRING" id="768679.TTX_1068"/>